<feature type="compositionally biased region" description="Pro residues" evidence="18">
    <location>
        <begin position="664"/>
        <end position="675"/>
    </location>
</feature>
<keyword evidence="11" id="KW-0756">Sterol biosynthesis</keyword>
<dbReference type="GO" id="GO:0016126">
    <property type="term" value="P:sterol biosynthetic process"/>
    <property type="evidence" value="ECO:0007669"/>
    <property type="project" value="UniProtKB-KW"/>
</dbReference>
<dbReference type="InterPro" id="IPR001849">
    <property type="entry name" value="PH_domain"/>
</dbReference>
<dbReference type="InterPro" id="IPR011993">
    <property type="entry name" value="PH-like_dom_sf"/>
</dbReference>
<dbReference type="InterPro" id="IPR050426">
    <property type="entry name" value="Glycosyltransferase_28"/>
</dbReference>
<protein>
    <recommendedName>
        <fullName evidence="5">Sterol 3-beta-glucosyltransferase</fullName>
        <ecNumber evidence="4">2.4.1.173</ecNumber>
    </recommendedName>
    <alternativeName>
        <fullName evidence="15">Autophagy-related protein 26</fullName>
    </alternativeName>
</protein>
<reference evidence="20 21" key="1">
    <citation type="journal article" date="2018" name="Mol. Biol. Evol.">
        <title>Broad Genomic Sampling Reveals a Smut Pathogenic Ancestry of the Fungal Clade Ustilaginomycotina.</title>
        <authorList>
            <person name="Kijpornyongpan T."/>
            <person name="Mondo S.J."/>
            <person name="Barry K."/>
            <person name="Sandor L."/>
            <person name="Lee J."/>
            <person name="Lipzen A."/>
            <person name="Pangilinan J."/>
            <person name="LaButti K."/>
            <person name="Hainaut M."/>
            <person name="Henrissat B."/>
            <person name="Grigoriev I.V."/>
            <person name="Spatafora J.W."/>
            <person name="Aime M.C."/>
        </authorList>
    </citation>
    <scope>NUCLEOTIDE SEQUENCE [LARGE SCALE GENOMIC DNA]</scope>
    <source>
        <strain evidence="20 21">MCA 4718</strain>
    </source>
</reference>
<dbReference type="GO" id="GO:0016020">
    <property type="term" value="C:membrane"/>
    <property type="evidence" value="ECO:0007669"/>
    <property type="project" value="UniProtKB-SubCell"/>
</dbReference>
<evidence type="ECO:0000256" key="10">
    <source>
        <dbReference type="ARBA" id="ARBA00022955"/>
    </source>
</evidence>
<dbReference type="SUPFAM" id="SSF50729">
    <property type="entry name" value="PH domain-like"/>
    <property type="match status" value="1"/>
</dbReference>
<keyword evidence="13" id="KW-1207">Sterol metabolism</keyword>
<dbReference type="Proteomes" id="UP000245942">
    <property type="component" value="Unassembled WGS sequence"/>
</dbReference>
<evidence type="ECO:0000256" key="2">
    <source>
        <dbReference type="ARBA" id="ARBA00004496"/>
    </source>
</evidence>
<keyword evidence="8" id="KW-0328">Glycosyltransferase</keyword>
<dbReference type="CDD" id="cd13216">
    <property type="entry name" value="PH-GRAM2_AGT26"/>
    <property type="match status" value="1"/>
</dbReference>
<feature type="region of interest" description="Disordered" evidence="18">
    <location>
        <begin position="1"/>
        <end position="97"/>
    </location>
</feature>
<feature type="region of interest" description="Disordered" evidence="18">
    <location>
        <begin position="290"/>
        <end position="313"/>
    </location>
</feature>
<dbReference type="Pfam" id="PF02893">
    <property type="entry name" value="GRAM"/>
    <property type="match status" value="1"/>
</dbReference>
<evidence type="ECO:0000256" key="9">
    <source>
        <dbReference type="ARBA" id="ARBA00022679"/>
    </source>
</evidence>
<evidence type="ECO:0000256" key="12">
    <source>
        <dbReference type="ARBA" id="ARBA00023136"/>
    </source>
</evidence>
<keyword evidence="12" id="KW-0472">Membrane</keyword>
<feature type="compositionally biased region" description="Low complexity" evidence="18">
    <location>
        <begin position="215"/>
        <end position="231"/>
    </location>
</feature>
<feature type="region of interest" description="Disordered" evidence="18">
    <location>
        <begin position="725"/>
        <end position="748"/>
    </location>
</feature>
<evidence type="ECO:0000256" key="1">
    <source>
        <dbReference type="ARBA" id="ARBA00004170"/>
    </source>
</evidence>
<dbReference type="FunFam" id="3.40.50.2000:FF:000009">
    <property type="entry name" value="Sterol 3-beta-glucosyltransferase UGT80A2"/>
    <property type="match status" value="1"/>
</dbReference>
<comment type="catalytic activity">
    <reaction evidence="17">
        <text>a sterol + UDP-alpha-D-glucose = a sterol 3-beta-D-glucoside + UDP + H(+)</text>
        <dbReference type="Rhea" id="RHEA:22724"/>
        <dbReference type="ChEBI" id="CHEBI:15378"/>
        <dbReference type="ChEBI" id="CHEBI:15889"/>
        <dbReference type="ChEBI" id="CHEBI:37424"/>
        <dbReference type="ChEBI" id="CHEBI:58223"/>
        <dbReference type="ChEBI" id="CHEBI:58885"/>
        <dbReference type="EC" id="2.4.1.173"/>
    </reaction>
    <physiologicalReaction direction="left-to-right" evidence="17">
        <dbReference type="Rhea" id="RHEA:22725"/>
    </physiologicalReaction>
</comment>
<evidence type="ECO:0000256" key="17">
    <source>
        <dbReference type="ARBA" id="ARBA00049453"/>
    </source>
</evidence>
<feature type="compositionally biased region" description="Acidic residues" evidence="18">
    <location>
        <begin position="149"/>
        <end position="162"/>
    </location>
</feature>
<keyword evidence="10" id="KW-0752">Steroid biosynthesis</keyword>
<evidence type="ECO:0000256" key="7">
    <source>
        <dbReference type="ARBA" id="ARBA00022516"/>
    </source>
</evidence>
<evidence type="ECO:0000256" key="3">
    <source>
        <dbReference type="ARBA" id="ARBA00006962"/>
    </source>
</evidence>
<dbReference type="EC" id="2.4.1.173" evidence="4"/>
<dbReference type="InterPro" id="IPR004276">
    <property type="entry name" value="GlycoTrans_28_N"/>
</dbReference>
<sequence length="1494" mass="162645">MGSDPSDDHPQPQTTASTVLETGPSLAPPAASLSSATHMFHTSSSGPSSPARHHDTSSPPSPRLGPYLPPQGSSAISSLAASASGDSNRGLSAPDATISSISHNAQLSATQGAEPNEANFEAQTLMQMLSMVGSRLMEADQLGLTDAQCNEDDSASQDEYEDEGRQKEEQEGLRTERSRAEEPSTGTPAHTEPLVSRSSQRRRGIMSALLDPDATPTGGSTPLGGSLLIGPRSGRTLPANPQRLQPQQALSPPRPSEADGDADESSSEEGNASLEGEALGVVNTDAMASSLHSLSEPSQEPMPSSSSSSALPDLRRQQLTEKLQEVFSLPPTEQVHSCCTCWLYRSVLLQGHLYLTTGHALFYAYLPSREDSIVKAGPLRKRTQKTYRFSRHWAVLRGRALSWYDSAKDPYFPQDHIDLRSVIAVKSAPKQPCQFRIHTPNRLFIFEVETETSRDGWVQALQKAVFRAQNEGDSVRISIPLEAIVDVENTNSTSSEDADMVCLQVVDTASANFALDEYYFLNFDRQADFVRLLKSLIEEHSQGTIARPSHPPLSIRDSTSGVQKLVGEAMSPLAGDDIPSLPSVDPRKESGISLLSRELQENIADTKDASLATVPGAQAITIPTQAHTDIASTEDPLLSATPRASDTALSSTFKASDSGRWGYPPSPPSRIPPPGLESSQRGAGQAWPVPRWVKDAPGRLMPGGSARSRLTSLLNAKRGPLRPVKEVWSSRPVAAPSPQQEEQDDLDVTQNVSVSQSSSFSMLDTPQLAETEEEKRQLMMSHFATTFSLPREDELISDLEACLYRVLPVTGRLFISSKHLCFRSSNLATKTIGKTKMILPFQEIVSCAVHPAFRYGWHGLVTMVRGHEEIFFEFGSKEKRDQCLRQIEARIEARHDVKISRTASNDASQQERQDALVLTDLTAKANELSLGESISSLASSSSGSDFQQDGSLLSFKPKQSMHFTILTIGSRGDVQPFLALSKGLIAEGHRVRMATHAEFGPWIQQHGVDFVEIGGDPAELMKICVENGTFTVSFLREGVTKFRGWLDELLVSCWHACQGTDVIIESPNAIAGIHISEALQVPYFRAFTMPWSRTRAYPQAFAVPNKKAGGNYNYMTYVIFDQVLWTASAGQINRWRTSCLELLPTNLDKLEQHKTPFLYNFSPSLVPKPLDWYDWIHVTGFWFLDNPESSSSKTWSPPEELLAFIARARKSGKKLVYIGWGSITVPNAAATTRCVTEAVRRSNVCAILSKGWSDRLTKKAGAAQAATSASPYLTNDVFQVNSVPHDWLFPQMDAACHHGGAGTLGASLRAGIPTIVKPFFGDQFFWGQQVESLGVGSCVRDLTIEALSNALVQATQSTRQIERARELGRQIRAENGVAEAIRAIYADLDYARSLIKKNTRSTRTVVEGGASRQDRRGRSLSTTADSSASGLSSPSGARSFSPSGAAISQRGRTSVDTTQGPNRSRANSGHTTSDEWSVVSGSEEDEERRAALAD</sequence>
<proteinExistence type="inferred from homology"/>
<feature type="region of interest" description="Disordered" evidence="18">
    <location>
        <begin position="143"/>
        <end position="272"/>
    </location>
</feature>
<evidence type="ECO:0000256" key="8">
    <source>
        <dbReference type="ARBA" id="ARBA00022676"/>
    </source>
</evidence>
<dbReference type="InterPro" id="IPR002213">
    <property type="entry name" value="UDP_glucos_trans"/>
</dbReference>
<evidence type="ECO:0000313" key="20">
    <source>
        <dbReference type="EMBL" id="PWN22763.1"/>
    </source>
</evidence>
<evidence type="ECO:0000256" key="4">
    <source>
        <dbReference type="ARBA" id="ARBA00012650"/>
    </source>
</evidence>
<feature type="compositionally biased region" description="Low complexity" evidence="18">
    <location>
        <begin position="73"/>
        <end position="87"/>
    </location>
</feature>
<dbReference type="RefSeq" id="XP_025349923.1">
    <property type="nucleotide sequence ID" value="XM_025491594.1"/>
</dbReference>
<feature type="region of interest" description="Disordered" evidence="18">
    <location>
        <begin position="638"/>
        <end position="686"/>
    </location>
</feature>
<evidence type="ECO:0000256" key="15">
    <source>
        <dbReference type="ARBA" id="ARBA00029843"/>
    </source>
</evidence>
<keyword evidence="14" id="KW-0753">Steroid metabolism</keyword>
<dbReference type="STRING" id="1684307.A0A316UFT2"/>
<comment type="catalytic activity">
    <reaction evidence="16">
        <text>ergosterol + UDP-alpha-D-glucose = ergosteryl 3-beta-D-glucoside + UDP + H(+)</text>
        <dbReference type="Rhea" id="RHEA:61836"/>
        <dbReference type="ChEBI" id="CHEBI:15378"/>
        <dbReference type="ChEBI" id="CHEBI:16933"/>
        <dbReference type="ChEBI" id="CHEBI:52973"/>
        <dbReference type="ChEBI" id="CHEBI:58223"/>
        <dbReference type="ChEBI" id="CHEBI:58885"/>
    </reaction>
    <physiologicalReaction direction="left-to-right" evidence="16">
        <dbReference type="Rhea" id="RHEA:61837"/>
    </physiologicalReaction>
</comment>
<dbReference type="InterPro" id="IPR048065">
    <property type="entry name" value="ATG26_PH_GRAM2"/>
</dbReference>
<evidence type="ECO:0000256" key="14">
    <source>
        <dbReference type="ARBA" id="ARBA00023221"/>
    </source>
</evidence>
<feature type="compositionally biased region" description="Basic and acidic residues" evidence="18">
    <location>
        <begin position="163"/>
        <end position="182"/>
    </location>
</feature>
<dbReference type="CDD" id="cd03784">
    <property type="entry name" value="GT1_Gtf-like"/>
    <property type="match status" value="1"/>
</dbReference>
<keyword evidence="7" id="KW-0444">Lipid biosynthesis</keyword>
<feature type="compositionally biased region" description="Low complexity" evidence="18">
    <location>
        <begin position="24"/>
        <end position="36"/>
    </location>
</feature>
<dbReference type="PROSITE" id="PS50003">
    <property type="entry name" value="PH_DOMAIN"/>
    <property type="match status" value="1"/>
</dbReference>
<feature type="compositionally biased region" description="Pro residues" evidence="18">
    <location>
        <begin position="59"/>
        <end position="69"/>
    </location>
</feature>
<gene>
    <name evidence="20" type="ORF">BCV69DRAFT_280373</name>
</gene>
<feature type="compositionally biased region" description="Polar residues" evidence="18">
    <location>
        <begin position="642"/>
        <end position="655"/>
    </location>
</feature>
<feature type="compositionally biased region" description="Polar residues" evidence="18">
    <location>
        <begin position="1450"/>
        <end position="1475"/>
    </location>
</feature>
<dbReference type="InterPro" id="IPR048066">
    <property type="entry name" value="ATG26_PH_GRAM1"/>
</dbReference>
<dbReference type="FunFam" id="3.40.50.2000:FF:000029">
    <property type="entry name" value="Sterol 3-beta-glucosyltransferase"/>
    <property type="match status" value="1"/>
</dbReference>
<name>A0A316UFT2_9BASI</name>
<dbReference type="PANTHER" id="PTHR48050:SF25">
    <property type="entry name" value="STEROL 3-BETA-GLUCOSYLTRANSFERASE"/>
    <property type="match status" value="1"/>
</dbReference>
<evidence type="ECO:0000256" key="16">
    <source>
        <dbReference type="ARBA" id="ARBA00047886"/>
    </source>
</evidence>
<feature type="region of interest" description="Disordered" evidence="18">
    <location>
        <begin position="1401"/>
        <end position="1494"/>
    </location>
</feature>
<keyword evidence="21" id="KW-1185">Reference proteome</keyword>
<feature type="compositionally biased region" description="Basic and acidic residues" evidence="18">
    <location>
        <begin position="1"/>
        <end position="10"/>
    </location>
</feature>
<evidence type="ECO:0000313" key="21">
    <source>
        <dbReference type="Proteomes" id="UP000245942"/>
    </source>
</evidence>
<evidence type="ECO:0000256" key="11">
    <source>
        <dbReference type="ARBA" id="ARBA00023011"/>
    </source>
</evidence>
<accession>A0A316UFT2</accession>
<keyword evidence="6" id="KW-0963">Cytoplasm</keyword>
<evidence type="ECO:0000256" key="5">
    <source>
        <dbReference type="ARBA" id="ARBA00017894"/>
    </source>
</evidence>
<comment type="subcellular location">
    <subcellularLocation>
        <location evidence="2">Cytoplasm</location>
    </subcellularLocation>
    <subcellularLocation>
        <location evidence="1">Membrane</location>
        <topology evidence="1">Peripheral membrane protein</topology>
    </subcellularLocation>
</comment>
<dbReference type="GO" id="GO:0016906">
    <property type="term" value="F:sterol 3-beta-glucosyltransferase activity"/>
    <property type="evidence" value="ECO:0007669"/>
    <property type="project" value="UniProtKB-EC"/>
</dbReference>
<feature type="compositionally biased region" description="Low complexity" evidence="18">
    <location>
        <begin position="1419"/>
        <end position="1446"/>
    </location>
</feature>
<dbReference type="CDD" id="cd13215">
    <property type="entry name" value="PH-GRAM1_AGT26"/>
    <property type="match status" value="1"/>
</dbReference>
<evidence type="ECO:0000256" key="18">
    <source>
        <dbReference type="SAM" id="MobiDB-lite"/>
    </source>
</evidence>
<dbReference type="FunFam" id="2.30.29.30:FF:000391">
    <property type="entry name" value="Sterol 3-beta-glucosyltransferase"/>
    <property type="match status" value="1"/>
</dbReference>
<dbReference type="GeneID" id="37013328"/>
<dbReference type="SMART" id="SM00568">
    <property type="entry name" value="GRAM"/>
    <property type="match status" value="2"/>
</dbReference>
<dbReference type="InterPro" id="IPR010610">
    <property type="entry name" value="EryCIII-like_C"/>
</dbReference>
<keyword evidence="9" id="KW-0808">Transferase</keyword>
<dbReference type="InterPro" id="IPR004182">
    <property type="entry name" value="GRAM"/>
</dbReference>
<evidence type="ECO:0000256" key="13">
    <source>
        <dbReference type="ARBA" id="ARBA00023166"/>
    </source>
</evidence>
<comment type="similarity">
    <text evidence="3">Belongs to the glycosyltransferase 28 family.</text>
</comment>
<dbReference type="Gene3D" id="2.30.29.30">
    <property type="entry name" value="Pleckstrin-homology domain (PH domain)/Phosphotyrosine-binding domain (PTB)"/>
    <property type="match status" value="3"/>
</dbReference>
<organism evidence="20 21">
    <name type="scientific">Pseudomicrostroma glucosiphilum</name>
    <dbReference type="NCBI Taxonomy" id="1684307"/>
    <lineage>
        <taxon>Eukaryota</taxon>
        <taxon>Fungi</taxon>
        <taxon>Dikarya</taxon>
        <taxon>Basidiomycota</taxon>
        <taxon>Ustilaginomycotina</taxon>
        <taxon>Exobasidiomycetes</taxon>
        <taxon>Microstromatales</taxon>
        <taxon>Microstromatales incertae sedis</taxon>
        <taxon>Pseudomicrostroma</taxon>
    </lineage>
</organism>
<feature type="compositionally biased region" description="Acidic residues" evidence="18">
    <location>
        <begin position="258"/>
        <end position="267"/>
    </location>
</feature>
<dbReference type="Pfam" id="PF03033">
    <property type="entry name" value="Glyco_transf_28"/>
    <property type="match status" value="1"/>
</dbReference>
<dbReference type="SMART" id="SM00233">
    <property type="entry name" value="PH"/>
    <property type="match status" value="1"/>
</dbReference>
<dbReference type="Pfam" id="PF06722">
    <property type="entry name" value="EryCIII-like_C"/>
    <property type="match status" value="1"/>
</dbReference>
<feature type="domain" description="PH" evidence="19">
    <location>
        <begin position="372"/>
        <end position="466"/>
    </location>
</feature>
<feature type="compositionally biased region" description="Polar residues" evidence="18">
    <location>
        <begin position="11"/>
        <end position="20"/>
    </location>
</feature>
<dbReference type="OrthoDB" id="10261837at2759"/>
<keyword evidence="10" id="KW-0443">Lipid metabolism</keyword>
<dbReference type="Gene3D" id="3.40.50.2000">
    <property type="entry name" value="Glycogen Phosphorylase B"/>
    <property type="match status" value="2"/>
</dbReference>
<dbReference type="GO" id="GO:0005737">
    <property type="term" value="C:cytoplasm"/>
    <property type="evidence" value="ECO:0007669"/>
    <property type="project" value="UniProtKB-SubCell"/>
</dbReference>
<evidence type="ECO:0000256" key="6">
    <source>
        <dbReference type="ARBA" id="ARBA00022490"/>
    </source>
</evidence>
<dbReference type="PANTHER" id="PTHR48050">
    <property type="entry name" value="STEROL 3-BETA-GLUCOSYLTRANSFERASE"/>
    <property type="match status" value="1"/>
</dbReference>
<dbReference type="EMBL" id="KZ819322">
    <property type="protein sequence ID" value="PWN22763.1"/>
    <property type="molecule type" value="Genomic_DNA"/>
</dbReference>
<feature type="compositionally biased region" description="Low complexity" evidence="18">
    <location>
        <begin position="293"/>
        <end position="312"/>
    </location>
</feature>
<dbReference type="Pfam" id="PF00169">
    <property type="entry name" value="PH"/>
    <property type="match status" value="1"/>
</dbReference>
<evidence type="ECO:0000259" key="19">
    <source>
        <dbReference type="PROSITE" id="PS50003"/>
    </source>
</evidence>
<dbReference type="GO" id="GO:0005975">
    <property type="term" value="P:carbohydrate metabolic process"/>
    <property type="evidence" value="ECO:0007669"/>
    <property type="project" value="InterPro"/>
</dbReference>
<dbReference type="SUPFAM" id="SSF53756">
    <property type="entry name" value="UDP-Glycosyltransferase/glycogen phosphorylase"/>
    <property type="match status" value="1"/>
</dbReference>